<name>A0A484H103_SOUCH</name>
<accession>A0A484H103</accession>
<keyword evidence="3" id="KW-1185">Reference proteome</keyword>
<gene>
    <name evidence="2" type="ORF">DBR06_SOUSAS26310004</name>
</gene>
<feature type="non-terminal residue" evidence="2">
    <location>
        <position position="178"/>
    </location>
</feature>
<feature type="compositionally biased region" description="Basic and acidic residues" evidence="1">
    <location>
        <begin position="155"/>
        <end position="169"/>
    </location>
</feature>
<comment type="caution">
    <text evidence="2">The sequence shown here is derived from an EMBL/GenBank/DDBJ whole genome shotgun (WGS) entry which is preliminary data.</text>
</comment>
<dbReference type="AlphaFoldDB" id="A0A484H103"/>
<dbReference type="EMBL" id="QWLN02001056">
    <property type="protein sequence ID" value="TEA41725.1"/>
    <property type="molecule type" value="Genomic_DNA"/>
</dbReference>
<reference evidence="2 3" key="1">
    <citation type="journal article" date="2018" name="Genomics">
        <title>Molecular footprints of inshore aquatic adaptation in Indo-Pacific humpback dolphin (Sousa chinensis).</title>
        <authorList>
            <person name="Ming Y."/>
            <person name="Jian J."/>
            <person name="Yu F."/>
            <person name="Yu X."/>
            <person name="Wang J."/>
            <person name="Liu W."/>
        </authorList>
    </citation>
    <scope>NUCLEOTIDE SEQUENCE [LARGE SCALE GENOMIC DNA]</scope>
    <source>
        <strain evidence="2">MY-2018</strain>
        <tissue evidence="2">Skin</tissue>
    </source>
</reference>
<evidence type="ECO:0000256" key="1">
    <source>
        <dbReference type="SAM" id="MobiDB-lite"/>
    </source>
</evidence>
<proteinExistence type="predicted"/>
<feature type="non-terminal residue" evidence="2">
    <location>
        <position position="1"/>
    </location>
</feature>
<organism evidence="2 3">
    <name type="scientific">Sousa chinensis</name>
    <name type="common">Indo-pacific humpbacked dolphin</name>
    <name type="synonym">Steno chinensis</name>
    <dbReference type="NCBI Taxonomy" id="103600"/>
    <lineage>
        <taxon>Eukaryota</taxon>
        <taxon>Metazoa</taxon>
        <taxon>Chordata</taxon>
        <taxon>Craniata</taxon>
        <taxon>Vertebrata</taxon>
        <taxon>Euteleostomi</taxon>
        <taxon>Mammalia</taxon>
        <taxon>Eutheria</taxon>
        <taxon>Laurasiatheria</taxon>
        <taxon>Artiodactyla</taxon>
        <taxon>Whippomorpha</taxon>
        <taxon>Cetacea</taxon>
        <taxon>Odontoceti</taxon>
        <taxon>Delphinidae</taxon>
        <taxon>Sousa</taxon>
    </lineage>
</organism>
<evidence type="ECO:0000313" key="3">
    <source>
        <dbReference type="Proteomes" id="UP000295264"/>
    </source>
</evidence>
<dbReference type="Proteomes" id="UP000295264">
    <property type="component" value="Unassembled WGS sequence"/>
</dbReference>
<feature type="region of interest" description="Disordered" evidence="1">
    <location>
        <begin position="143"/>
        <end position="178"/>
    </location>
</feature>
<protein>
    <submittedName>
        <fullName evidence="2">Uncharacterized protein</fullName>
    </submittedName>
</protein>
<evidence type="ECO:0000313" key="2">
    <source>
        <dbReference type="EMBL" id="TEA41725.1"/>
    </source>
</evidence>
<sequence>KKLRTLSLEAKCKGITLFVLALGLGVGTRVASSPSKQHLLHLEGLSDTEVAYARGFTQAFLNLLKGGANQYPPPELIEECGGPSRGDTLLQPILSVKRLPKCQFGKCVLADDLETLEATGSFLEENRKATMTSFTQQEALKNYEKSGYDAEENEQEKRTKPKETGKERNLGTAFGKNP</sequence>